<comment type="subcellular location">
    <subcellularLocation>
        <location evidence="1">Secreted</location>
    </subcellularLocation>
</comment>
<evidence type="ECO:0000313" key="9">
    <source>
        <dbReference type="Proteomes" id="UP000593567"/>
    </source>
</evidence>
<keyword evidence="5" id="KW-1015">Disulfide bond</keyword>
<evidence type="ECO:0000256" key="6">
    <source>
        <dbReference type="RuleBase" id="RU000354"/>
    </source>
</evidence>
<evidence type="ECO:0000256" key="3">
    <source>
        <dbReference type="ARBA" id="ARBA00022525"/>
    </source>
</evidence>
<evidence type="ECO:0000256" key="2">
    <source>
        <dbReference type="ARBA" id="ARBA00006656"/>
    </source>
</evidence>
<dbReference type="OrthoDB" id="5948587at2759"/>
<proteinExistence type="inferred from homology"/>
<name>A0A7J7J9R3_BUGNE</name>
<dbReference type="GO" id="GO:0008083">
    <property type="term" value="F:growth factor activity"/>
    <property type="evidence" value="ECO:0007669"/>
    <property type="project" value="UniProtKB-KW"/>
</dbReference>
<dbReference type="SMART" id="SM00204">
    <property type="entry name" value="TGFB"/>
    <property type="match status" value="1"/>
</dbReference>
<dbReference type="PANTHER" id="PTHR11848">
    <property type="entry name" value="TGF-BETA FAMILY"/>
    <property type="match status" value="1"/>
</dbReference>
<dbReference type="Pfam" id="PF00019">
    <property type="entry name" value="TGF_beta"/>
    <property type="match status" value="1"/>
</dbReference>
<dbReference type="InterPro" id="IPR029034">
    <property type="entry name" value="Cystine-knot_cytokine"/>
</dbReference>
<dbReference type="PROSITE" id="PS00250">
    <property type="entry name" value="TGF_BETA_1"/>
    <property type="match status" value="1"/>
</dbReference>
<dbReference type="PROSITE" id="PS51362">
    <property type="entry name" value="TGF_BETA_2"/>
    <property type="match status" value="1"/>
</dbReference>
<comment type="similarity">
    <text evidence="2 6">Belongs to the TGF-beta family.</text>
</comment>
<dbReference type="InterPro" id="IPR017948">
    <property type="entry name" value="TGFb_CS"/>
</dbReference>
<accession>A0A7J7J9R3</accession>
<dbReference type="Gene3D" id="2.10.90.10">
    <property type="entry name" value="Cystine-knot cytokines"/>
    <property type="match status" value="1"/>
</dbReference>
<dbReference type="Gene3D" id="2.60.120.970">
    <property type="match status" value="1"/>
</dbReference>
<evidence type="ECO:0000259" key="7">
    <source>
        <dbReference type="PROSITE" id="PS51362"/>
    </source>
</evidence>
<dbReference type="EMBL" id="VXIV02002779">
    <property type="protein sequence ID" value="KAF6022972.1"/>
    <property type="molecule type" value="Genomic_DNA"/>
</dbReference>
<gene>
    <name evidence="8" type="ORF">EB796_018728</name>
</gene>
<reference evidence="8" key="1">
    <citation type="submission" date="2020-06" db="EMBL/GenBank/DDBJ databases">
        <title>Draft genome of Bugula neritina, a colonial animal packing powerful symbionts and potential medicines.</title>
        <authorList>
            <person name="Rayko M."/>
        </authorList>
    </citation>
    <scope>NUCLEOTIDE SEQUENCE [LARGE SCALE GENOMIC DNA]</scope>
    <source>
        <strain evidence="8">Kwan_BN1</strain>
    </source>
</reference>
<comment type="caution">
    <text evidence="8">The sequence shown here is derived from an EMBL/GenBank/DDBJ whole genome shotgun (WGS) entry which is preliminary data.</text>
</comment>
<keyword evidence="3" id="KW-0964">Secreted</keyword>
<evidence type="ECO:0000256" key="1">
    <source>
        <dbReference type="ARBA" id="ARBA00004613"/>
    </source>
</evidence>
<dbReference type="InterPro" id="IPR015615">
    <property type="entry name" value="TGF-beta-rel"/>
</dbReference>
<keyword evidence="9" id="KW-1185">Reference proteome</keyword>
<evidence type="ECO:0000256" key="4">
    <source>
        <dbReference type="ARBA" id="ARBA00023030"/>
    </source>
</evidence>
<sequence>MDAPARTDNYHIKIQRMIRFSQQMPSEKAAQVADSDSTMYFPMPFSVDRNSIKKATLLVYVEEPEWYNNELLTLRILSNRLNKYIANRHFRLKQGSQWQHVDITEESQSWVDHEWTNNLGLVAEVMLNGVNLVNYNSSIKPTNETFSRLPLVKLEINAAHHQRQKRSLSSDLPLACSPEDQEKRCCKYRFVIDFDTMGSDYDFIVVPRRYYANYCKGTCPKYHIPANPHYQLTLNVKTTQRCCAPSEYSSLNIIFYHDNGSMYEGDLPGMSISACSCG</sequence>
<protein>
    <recommendedName>
        <fullName evidence="7">TGF-beta family profile domain-containing protein</fullName>
    </recommendedName>
</protein>
<evidence type="ECO:0000256" key="5">
    <source>
        <dbReference type="ARBA" id="ARBA00023157"/>
    </source>
</evidence>
<dbReference type="InterPro" id="IPR001839">
    <property type="entry name" value="TGF-b_C"/>
</dbReference>
<keyword evidence="4 6" id="KW-0339">Growth factor</keyword>
<dbReference type="GO" id="GO:0005125">
    <property type="term" value="F:cytokine activity"/>
    <property type="evidence" value="ECO:0007669"/>
    <property type="project" value="TreeGrafter"/>
</dbReference>
<evidence type="ECO:0000313" key="8">
    <source>
        <dbReference type="EMBL" id="KAF6022972.1"/>
    </source>
</evidence>
<dbReference type="GO" id="GO:0005615">
    <property type="term" value="C:extracellular space"/>
    <property type="evidence" value="ECO:0007669"/>
    <property type="project" value="TreeGrafter"/>
</dbReference>
<dbReference type="Proteomes" id="UP000593567">
    <property type="component" value="Unassembled WGS sequence"/>
</dbReference>
<dbReference type="AlphaFoldDB" id="A0A7J7J9R3"/>
<dbReference type="PANTHER" id="PTHR11848:SF262">
    <property type="entry name" value="LD29161P"/>
    <property type="match status" value="1"/>
</dbReference>
<organism evidence="8 9">
    <name type="scientific">Bugula neritina</name>
    <name type="common">Brown bryozoan</name>
    <name type="synonym">Sertularia neritina</name>
    <dbReference type="NCBI Taxonomy" id="10212"/>
    <lineage>
        <taxon>Eukaryota</taxon>
        <taxon>Metazoa</taxon>
        <taxon>Spiralia</taxon>
        <taxon>Lophotrochozoa</taxon>
        <taxon>Bryozoa</taxon>
        <taxon>Gymnolaemata</taxon>
        <taxon>Cheilostomatida</taxon>
        <taxon>Flustrina</taxon>
        <taxon>Buguloidea</taxon>
        <taxon>Bugulidae</taxon>
        <taxon>Bugula</taxon>
    </lineage>
</organism>
<feature type="domain" description="TGF-beta family profile" evidence="7">
    <location>
        <begin position="163"/>
        <end position="278"/>
    </location>
</feature>
<dbReference type="SUPFAM" id="SSF57501">
    <property type="entry name" value="Cystine-knot cytokines"/>
    <property type="match status" value="1"/>
</dbReference>